<dbReference type="AlphaFoldDB" id="A0A919V7T4"/>
<proteinExistence type="predicted"/>
<gene>
    <name evidence="2" type="ORF">Ssi02_26780</name>
</gene>
<protein>
    <submittedName>
        <fullName evidence="2">Uncharacterized protein</fullName>
    </submittedName>
</protein>
<dbReference type="Pfam" id="PF10067">
    <property type="entry name" value="DUF2306"/>
    <property type="match status" value="1"/>
</dbReference>
<reference evidence="2" key="1">
    <citation type="submission" date="2021-01" db="EMBL/GenBank/DDBJ databases">
        <title>Whole genome shotgun sequence of Sinosporangium siamense NBRC 109515.</title>
        <authorList>
            <person name="Komaki H."/>
            <person name="Tamura T."/>
        </authorList>
    </citation>
    <scope>NUCLEOTIDE SEQUENCE</scope>
    <source>
        <strain evidence="2">NBRC 109515</strain>
    </source>
</reference>
<name>A0A919V7T4_9ACTN</name>
<evidence type="ECO:0000313" key="3">
    <source>
        <dbReference type="Proteomes" id="UP000606172"/>
    </source>
</evidence>
<feature type="transmembrane region" description="Helical" evidence="1">
    <location>
        <begin position="123"/>
        <end position="143"/>
    </location>
</feature>
<keyword evidence="1" id="KW-0472">Membrane</keyword>
<feature type="transmembrane region" description="Helical" evidence="1">
    <location>
        <begin position="59"/>
        <end position="81"/>
    </location>
</feature>
<evidence type="ECO:0000313" key="2">
    <source>
        <dbReference type="EMBL" id="GII92447.1"/>
    </source>
</evidence>
<dbReference type="RefSeq" id="WP_204025277.1">
    <property type="nucleotide sequence ID" value="NZ_BOOW01000016.1"/>
</dbReference>
<keyword evidence="1" id="KW-1133">Transmembrane helix</keyword>
<organism evidence="2 3">
    <name type="scientific">Sinosporangium siamense</name>
    <dbReference type="NCBI Taxonomy" id="1367973"/>
    <lineage>
        <taxon>Bacteria</taxon>
        <taxon>Bacillati</taxon>
        <taxon>Actinomycetota</taxon>
        <taxon>Actinomycetes</taxon>
        <taxon>Streptosporangiales</taxon>
        <taxon>Streptosporangiaceae</taxon>
        <taxon>Sinosporangium</taxon>
    </lineage>
</organism>
<feature type="transmembrane region" description="Helical" evidence="1">
    <location>
        <begin position="93"/>
        <end position="117"/>
    </location>
</feature>
<feature type="transmembrane region" description="Helical" evidence="1">
    <location>
        <begin position="195"/>
        <end position="215"/>
    </location>
</feature>
<dbReference type="InterPro" id="IPR018750">
    <property type="entry name" value="DUF2306_membrane"/>
</dbReference>
<feature type="transmembrane region" description="Helical" evidence="1">
    <location>
        <begin position="155"/>
        <end position="175"/>
    </location>
</feature>
<feature type="transmembrane region" description="Helical" evidence="1">
    <location>
        <begin position="12"/>
        <end position="34"/>
    </location>
</feature>
<sequence>MVVVGGRSRGRVVGWWWIALSAVAIAVLAVVPYLSGPLHTLGDDGLAANYAYRPQWVKVAFYVHVVSGGLALLLSPVQFAARLRARVPRVHRVCGRVTFVSLVAAGGAGLVLAPFSLAGMTGTLGFGALGILTLVFAAAAFLAIRRGDVAAHQRWAVRTFALIYAGVMLRLWQMTLVPLQVAVYGIAEDVAFDRSYGLMPFLSWVPNLLVAEWMLRRQRRRSPASGAGPRVRSHNAVP</sequence>
<evidence type="ECO:0000256" key="1">
    <source>
        <dbReference type="SAM" id="Phobius"/>
    </source>
</evidence>
<comment type="caution">
    <text evidence="2">The sequence shown here is derived from an EMBL/GenBank/DDBJ whole genome shotgun (WGS) entry which is preliminary data.</text>
</comment>
<keyword evidence="3" id="KW-1185">Reference proteome</keyword>
<dbReference type="Proteomes" id="UP000606172">
    <property type="component" value="Unassembled WGS sequence"/>
</dbReference>
<dbReference type="EMBL" id="BOOW01000016">
    <property type="protein sequence ID" value="GII92447.1"/>
    <property type="molecule type" value="Genomic_DNA"/>
</dbReference>
<keyword evidence="1" id="KW-0812">Transmembrane</keyword>
<accession>A0A919V7T4</accession>